<comment type="caution">
    <text evidence="1">The sequence shown here is derived from an EMBL/GenBank/DDBJ whole genome shotgun (WGS) entry which is preliminary data.</text>
</comment>
<dbReference type="EMBL" id="JASZZN010000002">
    <property type="protein sequence ID" value="MDM4014477.1"/>
    <property type="molecule type" value="Genomic_DNA"/>
</dbReference>
<keyword evidence="2" id="KW-1185">Reference proteome</keyword>
<gene>
    <name evidence="1" type="ORF">QTN89_03465</name>
</gene>
<protein>
    <recommendedName>
        <fullName evidence="3">3-keto-disaccharide hydrolase domain-containing protein</fullName>
    </recommendedName>
</protein>
<dbReference type="Gene3D" id="2.60.120.560">
    <property type="entry name" value="Exo-inulinase, domain 1"/>
    <property type="match status" value="1"/>
</dbReference>
<proteinExistence type="predicted"/>
<organism evidence="1 2">
    <name type="scientific">Roseiconus lacunae</name>
    <dbReference type="NCBI Taxonomy" id="2605694"/>
    <lineage>
        <taxon>Bacteria</taxon>
        <taxon>Pseudomonadati</taxon>
        <taxon>Planctomycetota</taxon>
        <taxon>Planctomycetia</taxon>
        <taxon>Pirellulales</taxon>
        <taxon>Pirellulaceae</taxon>
        <taxon>Roseiconus</taxon>
    </lineage>
</organism>
<evidence type="ECO:0008006" key="3">
    <source>
        <dbReference type="Google" id="ProtNLM"/>
    </source>
</evidence>
<sequence>MARAESPKTLFSDDFEAGTERWEFLDPKTWSHNSDHGSQAIEITDRKSEYKPPVRSPLHVALIKNLELGSFEITFRVKSTKDTGNHRDCCVFFNYKDDQHFYYVHLGARPDPASGQIMIVNEAPRTPLTKNEKRTPWGDQWHRVKLVRDVDTGEISVYFDDMETPHLQVSDKTFTHGRIGIGSFDDLNAFDDVVVTAK</sequence>
<accession>A0ABT7PDB3</accession>
<dbReference type="SUPFAM" id="SSF49899">
    <property type="entry name" value="Concanavalin A-like lectins/glucanases"/>
    <property type="match status" value="1"/>
</dbReference>
<evidence type="ECO:0000313" key="1">
    <source>
        <dbReference type="EMBL" id="MDM4014477.1"/>
    </source>
</evidence>
<dbReference type="RefSeq" id="WP_149498659.1">
    <property type="nucleotide sequence ID" value="NZ_CP141221.1"/>
</dbReference>
<dbReference type="InterPro" id="IPR013320">
    <property type="entry name" value="ConA-like_dom_sf"/>
</dbReference>
<reference evidence="1 2" key="1">
    <citation type="submission" date="2023-06" db="EMBL/GenBank/DDBJ databases">
        <title>Roseiconus lacunae JC819 isolated from Gulf of Mannar region, Tamil Nadu.</title>
        <authorList>
            <person name="Pk S."/>
            <person name="Ch S."/>
            <person name="Ch V.R."/>
        </authorList>
    </citation>
    <scope>NUCLEOTIDE SEQUENCE [LARGE SCALE GENOMIC DNA]</scope>
    <source>
        <strain evidence="1 2">JC819</strain>
    </source>
</reference>
<dbReference type="Proteomes" id="UP001239462">
    <property type="component" value="Unassembled WGS sequence"/>
</dbReference>
<name>A0ABT7PDB3_9BACT</name>
<evidence type="ECO:0000313" key="2">
    <source>
        <dbReference type="Proteomes" id="UP001239462"/>
    </source>
</evidence>